<feature type="active site" evidence="19">
    <location>
        <position position="164"/>
    </location>
</feature>
<dbReference type="PANTHER" id="PTHR21071">
    <property type="entry name" value="UDP-N-ACETYLENOLPYRUVOYLGLUCOSAMINE REDUCTASE"/>
    <property type="match status" value="1"/>
</dbReference>
<dbReference type="InterPro" id="IPR016167">
    <property type="entry name" value="FAD-bd_PCMH_sub1"/>
</dbReference>
<evidence type="ECO:0000256" key="3">
    <source>
        <dbReference type="ARBA" id="ARBA00004496"/>
    </source>
</evidence>
<evidence type="ECO:0000256" key="11">
    <source>
        <dbReference type="ARBA" id="ARBA00022857"/>
    </source>
</evidence>
<feature type="domain" description="FAD-binding PCMH-type" evidence="20">
    <location>
        <begin position="17"/>
        <end position="188"/>
    </location>
</feature>
<dbReference type="GO" id="GO:0071555">
    <property type="term" value="P:cell wall organization"/>
    <property type="evidence" value="ECO:0007669"/>
    <property type="project" value="UniProtKB-KW"/>
</dbReference>
<dbReference type="InterPro" id="IPR036318">
    <property type="entry name" value="FAD-bd_PCMH-like_sf"/>
</dbReference>
<protein>
    <recommendedName>
        <fullName evidence="6 19">UDP-N-acetylenolpyruvoylglucosamine reductase</fullName>
        <ecNumber evidence="5 19">1.3.1.98</ecNumber>
    </recommendedName>
    <alternativeName>
        <fullName evidence="17 19">UDP-N-acetylmuramate dehydrogenase</fullName>
    </alternativeName>
</protein>
<evidence type="ECO:0000256" key="5">
    <source>
        <dbReference type="ARBA" id="ARBA00012518"/>
    </source>
</evidence>
<dbReference type="KEGG" id="dov:DSCO28_53830"/>
<dbReference type="GO" id="GO:0005829">
    <property type="term" value="C:cytosol"/>
    <property type="evidence" value="ECO:0007669"/>
    <property type="project" value="TreeGrafter"/>
</dbReference>
<comment type="similarity">
    <text evidence="19">Belongs to the MurB family.</text>
</comment>
<dbReference type="HAMAP" id="MF_00037">
    <property type="entry name" value="MurB"/>
    <property type="match status" value="1"/>
</dbReference>
<evidence type="ECO:0000256" key="4">
    <source>
        <dbReference type="ARBA" id="ARBA00004752"/>
    </source>
</evidence>
<keyword evidence="10 19" id="KW-0274">FAD</keyword>
<dbReference type="InterPro" id="IPR016169">
    <property type="entry name" value="FAD-bd_PCMH_sub2"/>
</dbReference>
<reference evidence="21 22" key="1">
    <citation type="submission" date="2019-11" db="EMBL/GenBank/DDBJ databases">
        <title>Comparative genomics of hydrocarbon-degrading Desulfosarcina strains.</title>
        <authorList>
            <person name="Watanabe M."/>
            <person name="Kojima H."/>
            <person name="Fukui M."/>
        </authorList>
    </citation>
    <scope>NUCLEOTIDE SEQUENCE [LARGE SCALE GENOMIC DNA]</scope>
    <source>
        <strain evidence="21 22">28bB2T</strain>
    </source>
</reference>
<dbReference type="GO" id="GO:0051301">
    <property type="term" value="P:cell division"/>
    <property type="evidence" value="ECO:0007669"/>
    <property type="project" value="UniProtKB-KW"/>
</dbReference>
<dbReference type="EMBL" id="AP021876">
    <property type="protein sequence ID" value="BBO84817.1"/>
    <property type="molecule type" value="Genomic_DNA"/>
</dbReference>
<keyword evidence="8 19" id="KW-0132">Cell division</keyword>
<dbReference type="SUPFAM" id="SSF56176">
    <property type="entry name" value="FAD-binding/transporter-associated domain-like"/>
    <property type="match status" value="1"/>
</dbReference>
<dbReference type="PROSITE" id="PS51387">
    <property type="entry name" value="FAD_PCMH"/>
    <property type="match status" value="1"/>
</dbReference>
<dbReference type="GO" id="GO:0008360">
    <property type="term" value="P:regulation of cell shape"/>
    <property type="evidence" value="ECO:0007669"/>
    <property type="project" value="UniProtKB-KW"/>
</dbReference>
<dbReference type="Gene3D" id="3.30.465.10">
    <property type="match status" value="1"/>
</dbReference>
<comment type="subcellular location">
    <subcellularLocation>
        <location evidence="3 19">Cytoplasm</location>
    </subcellularLocation>
</comment>
<dbReference type="InterPro" id="IPR011601">
    <property type="entry name" value="MurB_C"/>
</dbReference>
<comment type="cofactor">
    <cofactor evidence="1 19">
        <name>FAD</name>
        <dbReference type="ChEBI" id="CHEBI:57692"/>
    </cofactor>
</comment>
<dbReference type="Pfam" id="PF01565">
    <property type="entry name" value="FAD_binding_4"/>
    <property type="match status" value="1"/>
</dbReference>
<keyword evidence="14 19" id="KW-0560">Oxidoreductase</keyword>
<sequence length="340" mass="37148">MQSHTHYPIIHLNTFGVGGVAQRYVRFDADTEIAGFLRDTPIDDCSYLILGGGSNLLFTGDYPGMLLHPAFKGVTVLGDDGRHVRVRAMAGETWDDLVAFSVENGWGGIENLSLIPGHVGASAVQNIGAYGVEVETAVEQVEAIALDGGETVHLTAGECGFGYRSSHFKSRWAGRFMVTAVVFRLRRTPRFVLDYPGVREGVERRGAVNLKTIRQTIISIRQAKLPDPAETGNAGSFFKNPVVDSGILEILLDRYPDLPHYPQGEKRFKLAAGWLIERCGWKGRQVGRAAVHDRQALVLVNRGGATGREILDLSETIAASVADHFGVRLEREVRVVGTVE</sequence>
<comment type="pathway">
    <text evidence="4 19">Cell wall biogenesis; peptidoglycan biosynthesis.</text>
</comment>
<dbReference type="InterPro" id="IPR016166">
    <property type="entry name" value="FAD-bd_PCMH"/>
</dbReference>
<evidence type="ECO:0000259" key="20">
    <source>
        <dbReference type="PROSITE" id="PS51387"/>
    </source>
</evidence>
<dbReference type="SUPFAM" id="SSF56194">
    <property type="entry name" value="Uridine diphospho-N-Acetylenolpyruvylglucosamine reductase, MurB, C-terminal domain"/>
    <property type="match status" value="1"/>
</dbReference>
<dbReference type="Gene3D" id="3.90.78.10">
    <property type="entry name" value="UDP-N-acetylenolpyruvoylglucosamine reductase, C-terminal domain"/>
    <property type="match status" value="1"/>
</dbReference>
<evidence type="ECO:0000256" key="1">
    <source>
        <dbReference type="ARBA" id="ARBA00001974"/>
    </source>
</evidence>
<evidence type="ECO:0000256" key="7">
    <source>
        <dbReference type="ARBA" id="ARBA00022490"/>
    </source>
</evidence>
<evidence type="ECO:0000256" key="13">
    <source>
        <dbReference type="ARBA" id="ARBA00022984"/>
    </source>
</evidence>
<dbReference type="NCBIfam" id="NF000755">
    <property type="entry name" value="PRK00046.1"/>
    <property type="match status" value="1"/>
</dbReference>
<evidence type="ECO:0000256" key="8">
    <source>
        <dbReference type="ARBA" id="ARBA00022618"/>
    </source>
</evidence>
<name>A0A5K7ZX27_9BACT</name>
<gene>
    <name evidence="19 21" type="primary">murB</name>
    <name evidence="21" type="ORF">DSCO28_53830</name>
</gene>
<dbReference type="Gene3D" id="3.30.43.10">
    <property type="entry name" value="Uridine Diphospho-n-acetylenolpyruvylglucosamine Reductase, domain 2"/>
    <property type="match status" value="1"/>
</dbReference>
<keyword evidence="15 19" id="KW-0131">Cell cycle</keyword>
<keyword evidence="7 19" id="KW-0963">Cytoplasm</keyword>
<evidence type="ECO:0000256" key="2">
    <source>
        <dbReference type="ARBA" id="ARBA00003921"/>
    </source>
</evidence>
<keyword evidence="13 19" id="KW-0573">Peptidoglycan synthesis</keyword>
<evidence type="ECO:0000313" key="22">
    <source>
        <dbReference type="Proteomes" id="UP000425960"/>
    </source>
</evidence>
<keyword evidence="16 19" id="KW-0961">Cell wall biogenesis/degradation</keyword>
<dbReference type="EC" id="1.3.1.98" evidence="5 19"/>
<dbReference type="NCBIfam" id="TIGR00179">
    <property type="entry name" value="murB"/>
    <property type="match status" value="1"/>
</dbReference>
<evidence type="ECO:0000256" key="10">
    <source>
        <dbReference type="ARBA" id="ARBA00022827"/>
    </source>
</evidence>
<evidence type="ECO:0000313" key="21">
    <source>
        <dbReference type="EMBL" id="BBO84817.1"/>
    </source>
</evidence>
<proteinExistence type="inferred from homology"/>
<evidence type="ECO:0000256" key="9">
    <source>
        <dbReference type="ARBA" id="ARBA00022630"/>
    </source>
</evidence>
<dbReference type="InterPro" id="IPR006094">
    <property type="entry name" value="Oxid_FAD_bind_N"/>
</dbReference>
<evidence type="ECO:0000256" key="6">
    <source>
        <dbReference type="ARBA" id="ARBA00015188"/>
    </source>
</evidence>
<keyword evidence="12 19" id="KW-0133">Cell shape</keyword>
<dbReference type="Pfam" id="PF02873">
    <property type="entry name" value="MurB_C"/>
    <property type="match status" value="1"/>
</dbReference>
<feature type="active site" description="Proton donor" evidence="19">
    <location>
        <position position="236"/>
    </location>
</feature>
<dbReference type="AlphaFoldDB" id="A0A5K7ZX27"/>
<keyword evidence="9 19" id="KW-0285">Flavoprotein</keyword>
<organism evidence="21 22">
    <name type="scientific">Desulfosarcina ovata subsp. sediminis</name>
    <dbReference type="NCBI Taxonomy" id="885957"/>
    <lineage>
        <taxon>Bacteria</taxon>
        <taxon>Pseudomonadati</taxon>
        <taxon>Thermodesulfobacteriota</taxon>
        <taxon>Desulfobacteria</taxon>
        <taxon>Desulfobacterales</taxon>
        <taxon>Desulfosarcinaceae</taxon>
        <taxon>Desulfosarcina</taxon>
    </lineage>
</organism>
<evidence type="ECO:0000256" key="14">
    <source>
        <dbReference type="ARBA" id="ARBA00023002"/>
    </source>
</evidence>
<dbReference type="GO" id="GO:0009252">
    <property type="term" value="P:peptidoglycan biosynthetic process"/>
    <property type="evidence" value="ECO:0007669"/>
    <property type="project" value="UniProtKB-UniRule"/>
</dbReference>
<dbReference type="UniPathway" id="UPA00219"/>
<dbReference type="InterPro" id="IPR036635">
    <property type="entry name" value="MurB_C_sf"/>
</dbReference>
<dbReference type="RefSeq" id="WP_155324623.1">
    <property type="nucleotide sequence ID" value="NZ_AP021876.1"/>
</dbReference>
<dbReference type="InterPro" id="IPR003170">
    <property type="entry name" value="MurB"/>
</dbReference>
<evidence type="ECO:0000256" key="16">
    <source>
        <dbReference type="ARBA" id="ARBA00023316"/>
    </source>
</evidence>
<comment type="function">
    <text evidence="2 19">Cell wall formation.</text>
</comment>
<dbReference type="GO" id="GO:0008762">
    <property type="term" value="F:UDP-N-acetylmuramate dehydrogenase activity"/>
    <property type="evidence" value="ECO:0007669"/>
    <property type="project" value="UniProtKB-UniRule"/>
</dbReference>
<evidence type="ECO:0000256" key="15">
    <source>
        <dbReference type="ARBA" id="ARBA00023306"/>
    </source>
</evidence>
<evidence type="ECO:0000256" key="19">
    <source>
        <dbReference type="HAMAP-Rule" id="MF_00037"/>
    </source>
</evidence>
<evidence type="ECO:0000256" key="18">
    <source>
        <dbReference type="ARBA" id="ARBA00048914"/>
    </source>
</evidence>
<dbReference type="Proteomes" id="UP000425960">
    <property type="component" value="Chromosome"/>
</dbReference>
<evidence type="ECO:0000256" key="17">
    <source>
        <dbReference type="ARBA" id="ARBA00031026"/>
    </source>
</evidence>
<dbReference type="GO" id="GO:0071949">
    <property type="term" value="F:FAD binding"/>
    <property type="evidence" value="ECO:0007669"/>
    <property type="project" value="InterPro"/>
</dbReference>
<feature type="active site" evidence="19">
    <location>
        <position position="332"/>
    </location>
</feature>
<keyword evidence="11 19" id="KW-0521">NADP</keyword>
<dbReference type="NCBIfam" id="NF010478">
    <property type="entry name" value="PRK13903.1"/>
    <property type="match status" value="1"/>
</dbReference>
<comment type="catalytic activity">
    <reaction evidence="18 19">
        <text>UDP-N-acetyl-alpha-D-muramate + NADP(+) = UDP-N-acetyl-3-O-(1-carboxyvinyl)-alpha-D-glucosamine + NADPH + H(+)</text>
        <dbReference type="Rhea" id="RHEA:12248"/>
        <dbReference type="ChEBI" id="CHEBI:15378"/>
        <dbReference type="ChEBI" id="CHEBI:57783"/>
        <dbReference type="ChEBI" id="CHEBI:58349"/>
        <dbReference type="ChEBI" id="CHEBI:68483"/>
        <dbReference type="ChEBI" id="CHEBI:70757"/>
        <dbReference type="EC" id="1.3.1.98"/>
    </reaction>
</comment>
<evidence type="ECO:0000256" key="12">
    <source>
        <dbReference type="ARBA" id="ARBA00022960"/>
    </source>
</evidence>
<accession>A0A5K7ZX27</accession>
<dbReference type="PANTHER" id="PTHR21071:SF4">
    <property type="entry name" value="UDP-N-ACETYLENOLPYRUVOYLGLUCOSAMINE REDUCTASE"/>
    <property type="match status" value="1"/>
</dbReference>